<dbReference type="PANTHER" id="PTHR46162:SF2">
    <property type="entry name" value="ANKYRIN REPEAT-CONTAINING PROTEIN-RELATED"/>
    <property type="match status" value="1"/>
</dbReference>
<comment type="caution">
    <text evidence="2">The sequence shown here is derived from an EMBL/GenBank/DDBJ whole genome shotgun (WGS) entry which is preliminary data.</text>
</comment>
<sequence>MGELSFPGQQGVSRSISDTPPTHYIFKLQLFSQLVNSKLESYTSNDFQAGGCKWKLVLHPNGNKNKGITDHISLYLVIVEPNSSAPAWEIRALFRLFLLDQNNDSYYTLQDTAENGRRFHKMKLAWGFDKFIPLDAFKDAANGYLVDDTCVFGAEVYVCQETIAGKGECLSMIKDAIAYKHTWRVDLSSSSTEEYVESKPFAAGEHKWKIQLYPNGKGSGIGSYVSLYLTLAEPANLPPESKIYAEFTLRILDQLNRKHYFRTSNYWFRSSTSTSGLPRYVSQGYLYQPTTGLVVKNICLVEAEVKVHGVAKAL</sequence>
<evidence type="ECO:0000259" key="1">
    <source>
        <dbReference type="PROSITE" id="PS50144"/>
    </source>
</evidence>
<feature type="domain" description="MATH" evidence="1">
    <location>
        <begin position="21"/>
        <end position="156"/>
    </location>
</feature>
<dbReference type="SMART" id="SM00061">
    <property type="entry name" value="MATH"/>
    <property type="match status" value="2"/>
</dbReference>
<dbReference type="CDD" id="cd00121">
    <property type="entry name" value="MATH"/>
    <property type="match status" value="2"/>
</dbReference>
<proteinExistence type="predicted"/>
<dbReference type="PROSITE" id="PS50144">
    <property type="entry name" value="MATH"/>
    <property type="match status" value="2"/>
</dbReference>
<dbReference type="InterPro" id="IPR002083">
    <property type="entry name" value="MATH/TRAF_dom"/>
</dbReference>
<name>A0ABD1GVU1_SALDI</name>
<organism evidence="2 3">
    <name type="scientific">Salvia divinorum</name>
    <name type="common">Maria pastora</name>
    <name type="synonym">Diviner's sage</name>
    <dbReference type="NCBI Taxonomy" id="28513"/>
    <lineage>
        <taxon>Eukaryota</taxon>
        <taxon>Viridiplantae</taxon>
        <taxon>Streptophyta</taxon>
        <taxon>Embryophyta</taxon>
        <taxon>Tracheophyta</taxon>
        <taxon>Spermatophyta</taxon>
        <taxon>Magnoliopsida</taxon>
        <taxon>eudicotyledons</taxon>
        <taxon>Gunneridae</taxon>
        <taxon>Pentapetalae</taxon>
        <taxon>asterids</taxon>
        <taxon>lamiids</taxon>
        <taxon>Lamiales</taxon>
        <taxon>Lamiaceae</taxon>
        <taxon>Nepetoideae</taxon>
        <taxon>Mentheae</taxon>
        <taxon>Salviinae</taxon>
        <taxon>Salvia</taxon>
        <taxon>Salvia subgen. Calosphace</taxon>
    </lineage>
</organism>
<feature type="domain" description="MATH" evidence="1">
    <location>
        <begin position="178"/>
        <end position="305"/>
    </location>
</feature>
<dbReference type="SUPFAM" id="SSF49599">
    <property type="entry name" value="TRAF domain-like"/>
    <property type="match status" value="2"/>
</dbReference>
<dbReference type="Gene3D" id="2.60.210.10">
    <property type="entry name" value="Apoptosis, Tumor Necrosis Factor Receptor Associated Protein 2, Chain A"/>
    <property type="match status" value="2"/>
</dbReference>
<accession>A0ABD1GVU1</accession>
<protein>
    <submittedName>
        <fullName evidence="2">MATH domain and coiled-coil domain-containing protein</fullName>
    </submittedName>
</protein>
<reference evidence="2 3" key="1">
    <citation type="submission" date="2024-06" db="EMBL/GenBank/DDBJ databases">
        <title>A chromosome level genome sequence of Diviner's sage (Salvia divinorum).</title>
        <authorList>
            <person name="Ford S.A."/>
            <person name="Ro D.-K."/>
            <person name="Ness R.W."/>
            <person name="Phillips M.A."/>
        </authorList>
    </citation>
    <scope>NUCLEOTIDE SEQUENCE [LARGE SCALE GENOMIC DNA]</scope>
    <source>
        <strain evidence="2">SAF-2024a</strain>
        <tissue evidence="2">Leaf</tissue>
    </source>
</reference>
<gene>
    <name evidence="2" type="ORF">AAHA92_16515</name>
</gene>
<evidence type="ECO:0000313" key="2">
    <source>
        <dbReference type="EMBL" id="KAL1548263.1"/>
    </source>
</evidence>
<dbReference type="Pfam" id="PF22486">
    <property type="entry name" value="MATH_2"/>
    <property type="match status" value="2"/>
</dbReference>
<dbReference type="Proteomes" id="UP001567538">
    <property type="component" value="Unassembled WGS sequence"/>
</dbReference>
<dbReference type="PANTHER" id="PTHR46162">
    <property type="entry name" value="TRAF-LIKE FAMILY PROTEIN"/>
    <property type="match status" value="1"/>
</dbReference>
<dbReference type="EMBL" id="JBEAFC010000007">
    <property type="protein sequence ID" value="KAL1548263.1"/>
    <property type="molecule type" value="Genomic_DNA"/>
</dbReference>
<evidence type="ECO:0000313" key="3">
    <source>
        <dbReference type="Proteomes" id="UP001567538"/>
    </source>
</evidence>
<dbReference type="AlphaFoldDB" id="A0ABD1GVU1"/>
<dbReference type="InterPro" id="IPR008974">
    <property type="entry name" value="TRAF-like"/>
</dbReference>
<keyword evidence="3" id="KW-1185">Reference proteome</keyword>